<evidence type="ECO:0000313" key="13">
    <source>
        <dbReference type="EMBL" id="OGE55375.1"/>
    </source>
</evidence>
<comment type="caution">
    <text evidence="13">The sequence shown here is derived from an EMBL/GenBank/DDBJ whole genome shotgun (WGS) entry which is preliminary data.</text>
</comment>
<feature type="region of interest" description="Disordered" evidence="11">
    <location>
        <begin position="141"/>
        <end position="213"/>
    </location>
</feature>
<dbReference type="Gene3D" id="3.30.559.10">
    <property type="entry name" value="Chloramphenicol acetyltransferase-like domain"/>
    <property type="match status" value="1"/>
</dbReference>
<organism evidence="13 14">
    <name type="scientific">Penicillium arizonense</name>
    <dbReference type="NCBI Taxonomy" id="1835702"/>
    <lineage>
        <taxon>Eukaryota</taxon>
        <taxon>Fungi</taxon>
        <taxon>Dikarya</taxon>
        <taxon>Ascomycota</taxon>
        <taxon>Pezizomycotina</taxon>
        <taxon>Eurotiomycetes</taxon>
        <taxon>Eurotiomycetidae</taxon>
        <taxon>Eurotiales</taxon>
        <taxon>Aspergillaceae</taxon>
        <taxon>Penicillium</taxon>
    </lineage>
</organism>
<dbReference type="InterPro" id="IPR050537">
    <property type="entry name" value="2-oxoacid_dehydrogenase"/>
</dbReference>
<name>A0A1F5LQG4_PENAI</name>
<feature type="compositionally biased region" description="Low complexity" evidence="11">
    <location>
        <begin position="190"/>
        <end position="207"/>
    </location>
</feature>
<dbReference type="NCBIfam" id="TIGR01347">
    <property type="entry name" value="sucB"/>
    <property type="match status" value="1"/>
</dbReference>
<comment type="similarity">
    <text evidence="3">Belongs to the 2-oxoacid dehydrogenase family.</text>
</comment>
<keyword evidence="7" id="KW-0450">Lipoyl</keyword>
<dbReference type="PANTHER" id="PTHR43416">
    <property type="entry name" value="DIHYDROLIPOYLLYSINE-RESIDUE SUCCINYLTRANSFERASE COMPONENT OF 2-OXOGLUTARATE DEHYDROGENASE COMPLEX, MITOCHONDRIAL-RELATED"/>
    <property type="match status" value="1"/>
</dbReference>
<dbReference type="Pfam" id="PF00198">
    <property type="entry name" value="2-oxoacid_dh"/>
    <property type="match status" value="1"/>
</dbReference>
<evidence type="ECO:0000256" key="6">
    <source>
        <dbReference type="ARBA" id="ARBA00022679"/>
    </source>
</evidence>
<accession>A0A1F5LQG4</accession>
<evidence type="ECO:0000259" key="12">
    <source>
        <dbReference type="PROSITE" id="PS50968"/>
    </source>
</evidence>
<dbReference type="SUPFAM" id="SSF51230">
    <property type="entry name" value="Single hybrid motif"/>
    <property type="match status" value="1"/>
</dbReference>
<dbReference type="UniPathway" id="UPA00868">
    <property type="reaction ID" value="UER00840"/>
</dbReference>
<evidence type="ECO:0000256" key="2">
    <source>
        <dbReference type="ARBA" id="ARBA00005145"/>
    </source>
</evidence>
<keyword evidence="5" id="KW-0816">Tricarboxylic acid cycle</keyword>
<comment type="pathway">
    <text evidence="2">Amino-acid degradation; L-lysine degradation via saccharopine pathway; glutaryl-CoA from L-lysine: step 6/6.</text>
</comment>
<dbReference type="PANTHER" id="PTHR43416:SF5">
    <property type="entry name" value="DIHYDROLIPOYLLYSINE-RESIDUE SUCCINYLTRANSFERASE COMPONENT OF 2-OXOGLUTARATE DEHYDROGENASE COMPLEX, MITOCHONDRIAL"/>
    <property type="match status" value="1"/>
</dbReference>
<feature type="compositionally biased region" description="Basic and acidic residues" evidence="11">
    <location>
        <begin position="176"/>
        <end position="188"/>
    </location>
</feature>
<dbReference type="Gene3D" id="2.40.50.100">
    <property type="match status" value="1"/>
</dbReference>
<dbReference type="Pfam" id="PF00364">
    <property type="entry name" value="Biotin_lipoyl"/>
    <property type="match status" value="1"/>
</dbReference>
<dbReference type="RefSeq" id="XP_022490805.1">
    <property type="nucleotide sequence ID" value="XM_022629285.1"/>
</dbReference>
<dbReference type="InterPro" id="IPR003016">
    <property type="entry name" value="2-oxoA_DH_lipoyl-BS"/>
</dbReference>
<dbReference type="GeneID" id="34574019"/>
<dbReference type="GO" id="GO:0033512">
    <property type="term" value="P:L-lysine catabolic process to acetyl-CoA via saccharopine"/>
    <property type="evidence" value="ECO:0007669"/>
    <property type="project" value="UniProtKB-UniPathway"/>
</dbReference>
<feature type="compositionally biased region" description="Basic and acidic residues" evidence="11">
    <location>
        <begin position="146"/>
        <end position="163"/>
    </location>
</feature>
<dbReference type="STRING" id="1835702.A0A1F5LQG4"/>
<dbReference type="EMBL" id="LXJU01000004">
    <property type="protein sequence ID" value="OGE55375.1"/>
    <property type="molecule type" value="Genomic_DNA"/>
</dbReference>
<evidence type="ECO:0000256" key="11">
    <source>
        <dbReference type="SAM" id="MobiDB-lite"/>
    </source>
</evidence>
<dbReference type="InterPro" id="IPR006255">
    <property type="entry name" value="SucB"/>
</dbReference>
<dbReference type="SUPFAM" id="SSF52777">
    <property type="entry name" value="CoA-dependent acyltransferases"/>
    <property type="match status" value="1"/>
</dbReference>
<evidence type="ECO:0000256" key="3">
    <source>
        <dbReference type="ARBA" id="ARBA00007317"/>
    </source>
</evidence>
<evidence type="ECO:0000256" key="8">
    <source>
        <dbReference type="ARBA" id="ARBA00022946"/>
    </source>
</evidence>
<dbReference type="Proteomes" id="UP000177622">
    <property type="component" value="Unassembled WGS sequence"/>
</dbReference>
<dbReference type="PROSITE" id="PS50968">
    <property type="entry name" value="BIOTINYL_LIPOYL"/>
    <property type="match status" value="1"/>
</dbReference>
<dbReference type="EC" id="2.3.1.61" evidence="4"/>
<feature type="domain" description="Lipoyl-binding" evidence="12">
    <location>
        <begin position="63"/>
        <end position="138"/>
    </location>
</feature>
<dbReference type="CDD" id="cd06849">
    <property type="entry name" value="lipoyl_domain"/>
    <property type="match status" value="1"/>
</dbReference>
<sequence length="442" mass="48553">MALRWSSRAGLRYISRQRCVQRSRVHVPSTRSFVFNGLKACYPSSVELLPRLFSASSRQYDSRIVVRVPPMAESITEGTLNQFNKLVGDFVELDEELATIETDKIDVSVNAPQSGVIKQFLVGEGDVVTVDQEIAEIEAGEQVTTKSEKSKEPALRVQDRPKSEQQPTSTGPAPAHEGEKPSKHEESPKQAPATTPITPPAAGQPQAWGFRPSRVKMTRIRQRTAQRLKESQNTAAFLTAFNEVDMSRLISFRKKNKDAALEKHGVKLGYMGPMARASALALKEIPAINASIEGEDTIVYRGYVDLSVAAAIPKGLVTPVLRNIESMSILEIEKGIAELVKKARDGKLTMGDMTGGSFTISNSGLWGSLFGTPIINAPQTAVLGTYGIQDRPVAINGQVEVRPMMYIALTYDHRLVDGREAVTFLTLIKKYLEDPETMLLSL</sequence>
<keyword evidence="6" id="KW-0808">Transferase</keyword>
<evidence type="ECO:0000256" key="4">
    <source>
        <dbReference type="ARBA" id="ARBA00012945"/>
    </source>
</evidence>
<dbReference type="GO" id="GO:0045252">
    <property type="term" value="C:oxoglutarate dehydrogenase complex"/>
    <property type="evidence" value="ECO:0007669"/>
    <property type="project" value="InterPro"/>
</dbReference>
<dbReference type="GO" id="GO:0005739">
    <property type="term" value="C:mitochondrion"/>
    <property type="evidence" value="ECO:0007669"/>
    <property type="project" value="TreeGrafter"/>
</dbReference>
<gene>
    <name evidence="13" type="ORF">PENARI_c004G08355</name>
</gene>
<keyword evidence="8" id="KW-0809">Transit peptide</keyword>
<dbReference type="InterPro" id="IPR001078">
    <property type="entry name" value="2-oxoacid_DH_actylTfrase"/>
</dbReference>
<protein>
    <recommendedName>
        <fullName evidence="4">dihydrolipoyllysine-residue succinyltransferase</fullName>
        <ecNumber evidence="4">2.3.1.61</ecNumber>
    </recommendedName>
    <alternativeName>
        <fullName evidence="10">2-oxoglutarate dehydrogenase complex component E2</fullName>
    </alternativeName>
</protein>
<evidence type="ECO:0000313" key="14">
    <source>
        <dbReference type="Proteomes" id="UP000177622"/>
    </source>
</evidence>
<proteinExistence type="inferred from homology"/>
<dbReference type="InterPro" id="IPR023213">
    <property type="entry name" value="CAT-like_dom_sf"/>
</dbReference>
<dbReference type="InterPro" id="IPR011053">
    <property type="entry name" value="Single_hybrid_motif"/>
</dbReference>
<dbReference type="OrthoDB" id="5391403at2759"/>
<dbReference type="GO" id="GO:0006099">
    <property type="term" value="P:tricarboxylic acid cycle"/>
    <property type="evidence" value="ECO:0007669"/>
    <property type="project" value="UniProtKB-KW"/>
</dbReference>
<comment type="cofactor">
    <cofactor evidence="1">
        <name>(R)-lipoate</name>
        <dbReference type="ChEBI" id="CHEBI:83088"/>
    </cofactor>
</comment>
<dbReference type="PROSITE" id="PS00189">
    <property type="entry name" value="LIPOYL"/>
    <property type="match status" value="1"/>
</dbReference>
<reference evidence="13 14" key="1">
    <citation type="journal article" date="2016" name="Sci. Rep.">
        <title>Penicillium arizonense, a new, genome sequenced fungal species, reveals a high chemical diversity in secreted metabolites.</title>
        <authorList>
            <person name="Grijseels S."/>
            <person name="Nielsen J.C."/>
            <person name="Randelovic M."/>
            <person name="Nielsen J."/>
            <person name="Nielsen K.F."/>
            <person name="Workman M."/>
            <person name="Frisvad J.C."/>
        </authorList>
    </citation>
    <scope>NUCLEOTIDE SEQUENCE [LARGE SCALE GENOMIC DNA]</scope>
    <source>
        <strain evidence="13 14">CBS 141311</strain>
    </source>
</reference>
<keyword evidence="9" id="KW-0012">Acyltransferase</keyword>
<evidence type="ECO:0000256" key="10">
    <source>
        <dbReference type="ARBA" id="ARBA00032406"/>
    </source>
</evidence>
<dbReference type="GO" id="GO:0004149">
    <property type="term" value="F:dihydrolipoyllysine-residue succinyltransferase activity"/>
    <property type="evidence" value="ECO:0007669"/>
    <property type="project" value="UniProtKB-EC"/>
</dbReference>
<evidence type="ECO:0000256" key="9">
    <source>
        <dbReference type="ARBA" id="ARBA00023315"/>
    </source>
</evidence>
<keyword evidence="14" id="KW-1185">Reference proteome</keyword>
<dbReference type="AlphaFoldDB" id="A0A1F5LQG4"/>
<dbReference type="InterPro" id="IPR000089">
    <property type="entry name" value="Biotin_lipoyl"/>
</dbReference>
<evidence type="ECO:0000256" key="5">
    <source>
        <dbReference type="ARBA" id="ARBA00022532"/>
    </source>
</evidence>
<evidence type="ECO:0000256" key="7">
    <source>
        <dbReference type="ARBA" id="ARBA00022823"/>
    </source>
</evidence>
<evidence type="ECO:0000256" key="1">
    <source>
        <dbReference type="ARBA" id="ARBA00001938"/>
    </source>
</evidence>